<accession>A0A2N9G2J2</accession>
<organism evidence="9">
    <name type="scientific">Fagus sylvatica</name>
    <name type="common">Beechnut</name>
    <dbReference type="NCBI Taxonomy" id="28930"/>
    <lineage>
        <taxon>Eukaryota</taxon>
        <taxon>Viridiplantae</taxon>
        <taxon>Streptophyta</taxon>
        <taxon>Embryophyta</taxon>
        <taxon>Tracheophyta</taxon>
        <taxon>Spermatophyta</taxon>
        <taxon>Magnoliopsida</taxon>
        <taxon>eudicotyledons</taxon>
        <taxon>Gunneridae</taxon>
        <taxon>Pentapetalae</taxon>
        <taxon>rosids</taxon>
        <taxon>fabids</taxon>
        <taxon>Fagales</taxon>
        <taxon>Fagaceae</taxon>
        <taxon>Fagus</taxon>
    </lineage>
</organism>
<dbReference type="Gene3D" id="1.10.630.10">
    <property type="entry name" value="Cytochrome P450"/>
    <property type="match status" value="1"/>
</dbReference>
<keyword evidence="7 8" id="KW-0408">Iron</keyword>
<proteinExistence type="inferred from homology"/>
<feature type="binding site" description="axial binding residue" evidence="7">
    <location>
        <position position="147"/>
    </location>
    <ligand>
        <name>heme</name>
        <dbReference type="ChEBI" id="CHEBI:30413"/>
    </ligand>
    <ligandPart>
        <name>Fe</name>
        <dbReference type="ChEBI" id="CHEBI:18248"/>
    </ligandPart>
</feature>
<keyword evidence="8" id="KW-0503">Monooxygenase</keyword>
<evidence type="ECO:0000256" key="6">
    <source>
        <dbReference type="ARBA" id="ARBA00023136"/>
    </source>
</evidence>
<dbReference type="GO" id="GO:0020037">
    <property type="term" value="F:heme binding"/>
    <property type="evidence" value="ECO:0007669"/>
    <property type="project" value="InterPro"/>
</dbReference>
<evidence type="ECO:0000256" key="7">
    <source>
        <dbReference type="PIRSR" id="PIRSR602401-1"/>
    </source>
</evidence>
<evidence type="ECO:0000256" key="1">
    <source>
        <dbReference type="ARBA" id="ARBA00001971"/>
    </source>
</evidence>
<keyword evidence="4 7" id="KW-0479">Metal-binding</keyword>
<evidence type="ECO:0008006" key="10">
    <source>
        <dbReference type="Google" id="ProtNLM"/>
    </source>
</evidence>
<dbReference type="PROSITE" id="PS00086">
    <property type="entry name" value="CYTOCHROME_P450"/>
    <property type="match status" value="1"/>
</dbReference>
<keyword evidence="7 8" id="KW-0349">Heme</keyword>
<sequence>MLLFPQDLFVGGTNTSSQAMQWTLAELIHHPNIFNKVREEIKSFVGSVRLVEESDVSSLSYLQAVVKEAIILHPPVPVAVRECRETCKIKDFDILEKTMVAINVYAIMRDANIWDYPNDFRPERFLISSKEKDDMEYIPFGAGRRVCPGSKLALNLIHATVAAMVQCFDWKVGEEGDHAKVNMQVARSFTMPMAQPFICLPVVHFNPFTSSM</sequence>
<protein>
    <recommendedName>
        <fullName evidence="10">Cytochrome P450</fullName>
    </recommendedName>
</protein>
<name>A0A2N9G2J2_FAGSY</name>
<keyword evidence="3" id="KW-0812">Transmembrane</keyword>
<dbReference type="InterPro" id="IPR002401">
    <property type="entry name" value="Cyt_P450_E_grp-I"/>
</dbReference>
<comment type="cofactor">
    <cofactor evidence="1 7">
        <name>heme</name>
        <dbReference type="ChEBI" id="CHEBI:30413"/>
    </cofactor>
</comment>
<evidence type="ECO:0000256" key="8">
    <source>
        <dbReference type="RuleBase" id="RU000461"/>
    </source>
</evidence>
<gene>
    <name evidence="9" type="ORF">FSB_LOCUS21497</name>
</gene>
<dbReference type="InterPro" id="IPR001128">
    <property type="entry name" value="Cyt_P450"/>
</dbReference>
<dbReference type="InterPro" id="IPR036396">
    <property type="entry name" value="Cyt_P450_sf"/>
</dbReference>
<dbReference type="SUPFAM" id="SSF48264">
    <property type="entry name" value="Cytochrome P450"/>
    <property type="match status" value="1"/>
</dbReference>
<evidence type="ECO:0000313" key="9">
    <source>
        <dbReference type="EMBL" id="SPC93615.1"/>
    </source>
</evidence>
<dbReference type="InterPro" id="IPR017972">
    <property type="entry name" value="Cyt_P450_CS"/>
</dbReference>
<comment type="subcellular location">
    <subcellularLocation>
        <location evidence="2">Membrane</location>
        <topology evidence="2">Single-pass membrane protein</topology>
    </subcellularLocation>
</comment>
<dbReference type="Pfam" id="PF00067">
    <property type="entry name" value="p450"/>
    <property type="match status" value="1"/>
</dbReference>
<dbReference type="GO" id="GO:0016709">
    <property type="term" value="F:oxidoreductase activity, acting on paired donors, with incorporation or reduction of molecular oxygen, NAD(P)H as one donor, and incorporation of one atom of oxygen"/>
    <property type="evidence" value="ECO:0007669"/>
    <property type="project" value="TreeGrafter"/>
</dbReference>
<dbReference type="EMBL" id="OIVN01001409">
    <property type="protein sequence ID" value="SPC93615.1"/>
    <property type="molecule type" value="Genomic_DNA"/>
</dbReference>
<dbReference type="PRINTS" id="PR00463">
    <property type="entry name" value="EP450I"/>
</dbReference>
<evidence type="ECO:0000256" key="3">
    <source>
        <dbReference type="ARBA" id="ARBA00022692"/>
    </source>
</evidence>
<evidence type="ECO:0000256" key="5">
    <source>
        <dbReference type="ARBA" id="ARBA00022989"/>
    </source>
</evidence>
<dbReference type="PRINTS" id="PR00385">
    <property type="entry name" value="P450"/>
</dbReference>
<dbReference type="PANTHER" id="PTHR24298">
    <property type="entry name" value="FLAVONOID 3'-MONOOXYGENASE-RELATED"/>
    <property type="match status" value="1"/>
</dbReference>
<comment type="similarity">
    <text evidence="8">Belongs to the cytochrome P450 family.</text>
</comment>
<dbReference type="GO" id="GO:0005506">
    <property type="term" value="F:iron ion binding"/>
    <property type="evidence" value="ECO:0007669"/>
    <property type="project" value="InterPro"/>
</dbReference>
<dbReference type="PANTHER" id="PTHR24298:SF59">
    <property type="entry name" value="CYTOCHROME P450, FAMILY 705, SUBFAMILY A, POLYPEPTIDE 25-RELATED"/>
    <property type="match status" value="1"/>
</dbReference>
<evidence type="ECO:0000256" key="2">
    <source>
        <dbReference type="ARBA" id="ARBA00004167"/>
    </source>
</evidence>
<dbReference type="GO" id="GO:0016020">
    <property type="term" value="C:membrane"/>
    <property type="evidence" value="ECO:0007669"/>
    <property type="project" value="UniProtKB-SubCell"/>
</dbReference>
<keyword evidence="5" id="KW-1133">Transmembrane helix</keyword>
<dbReference type="InterPro" id="IPR051103">
    <property type="entry name" value="Plant_metabolite_P450s"/>
</dbReference>
<keyword evidence="6" id="KW-0472">Membrane</keyword>
<dbReference type="AlphaFoldDB" id="A0A2N9G2J2"/>
<evidence type="ECO:0000256" key="4">
    <source>
        <dbReference type="ARBA" id="ARBA00022723"/>
    </source>
</evidence>
<reference evidence="9" key="1">
    <citation type="submission" date="2018-02" db="EMBL/GenBank/DDBJ databases">
        <authorList>
            <person name="Cohen D.B."/>
            <person name="Kent A.D."/>
        </authorList>
    </citation>
    <scope>NUCLEOTIDE SEQUENCE</scope>
</reference>
<keyword evidence="8" id="KW-0560">Oxidoreductase</keyword>